<protein>
    <submittedName>
        <fullName evidence="4">Molybdopterin dehydrogenase</fullName>
    </submittedName>
</protein>
<dbReference type="Pfam" id="PF03450">
    <property type="entry name" value="CO_deh_flav_C"/>
    <property type="match status" value="1"/>
</dbReference>
<evidence type="ECO:0000313" key="4">
    <source>
        <dbReference type="EMBL" id="KEP70850.1"/>
    </source>
</evidence>
<dbReference type="OrthoDB" id="9814706at2"/>
<evidence type="ECO:0000259" key="3">
    <source>
        <dbReference type="PROSITE" id="PS51387"/>
    </source>
</evidence>
<dbReference type="SUPFAM" id="SSF56176">
    <property type="entry name" value="FAD-binding/transporter-associated domain-like"/>
    <property type="match status" value="1"/>
</dbReference>
<dbReference type="eggNOG" id="COG1319">
    <property type="taxonomic scope" value="Bacteria"/>
</dbReference>
<dbReference type="SMART" id="SM01092">
    <property type="entry name" value="CO_deh_flav_C"/>
    <property type="match status" value="1"/>
</dbReference>
<dbReference type="InterPro" id="IPR036683">
    <property type="entry name" value="CO_DH_flav_C_dom_sf"/>
</dbReference>
<organism evidence="4 5">
    <name type="scientific">Thioclava dalianensis</name>
    <dbReference type="NCBI Taxonomy" id="1185766"/>
    <lineage>
        <taxon>Bacteria</taxon>
        <taxon>Pseudomonadati</taxon>
        <taxon>Pseudomonadota</taxon>
        <taxon>Alphaproteobacteria</taxon>
        <taxon>Rhodobacterales</taxon>
        <taxon>Paracoccaceae</taxon>
        <taxon>Thioclava</taxon>
    </lineage>
</organism>
<dbReference type="Gene3D" id="3.30.390.50">
    <property type="entry name" value="CO dehydrogenase flavoprotein, C-terminal domain"/>
    <property type="match status" value="1"/>
</dbReference>
<dbReference type="InterPro" id="IPR016169">
    <property type="entry name" value="FAD-bd_PCMH_sub2"/>
</dbReference>
<dbReference type="GO" id="GO:0016491">
    <property type="term" value="F:oxidoreductase activity"/>
    <property type="evidence" value="ECO:0007669"/>
    <property type="project" value="InterPro"/>
</dbReference>
<dbReference type="STRING" id="1185766.SAMN05216224_102517"/>
<gene>
    <name evidence="4" type="ORF">DL1_13625</name>
</gene>
<evidence type="ECO:0000256" key="1">
    <source>
        <dbReference type="ARBA" id="ARBA00022630"/>
    </source>
</evidence>
<keyword evidence="2" id="KW-0274">FAD</keyword>
<keyword evidence="1" id="KW-0285">Flavoprotein</keyword>
<dbReference type="InterPro" id="IPR016167">
    <property type="entry name" value="FAD-bd_PCMH_sub1"/>
</dbReference>
<dbReference type="PANTHER" id="PTHR42659">
    <property type="entry name" value="XANTHINE DEHYDROGENASE SUBUNIT C-RELATED"/>
    <property type="match status" value="1"/>
</dbReference>
<dbReference type="InterPro" id="IPR036318">
    <property type="entry name" value="FAD-bd_PCMH-like_sf"/>
</dbReference>
<comment type="caution">
    <text evidence="4">The sequence shown here is derived from an EMBL/GenBank/DDBJ whole genome shotgun (WGS) entry which is preliminary data.</text>
</comment>
<dbReference type="GO" id="GO:0071949">
    <property type="term" value="F:FAD binding"/>
    <property type="evidence" value="ECO:0007669"/>
    <property type="project" value="InterPro"/>
</dbReference>
<proteinExistence type="predicted"/>
<reference evidence="4 5" key="1">
    <citation type="submission" date="2014-03" db="EMBL/GenBank/DDBJ databases">
        <title>The draft genome sequence of Thioclava dalianensis DLFJ1-1.</title>
        <authorList>
            <person name="Lai Q."/>
            <person name="Shao Z."/>
        </authorList>
    </citation>
    <scope>NUCLEOTIDE SEQUENCE [LARGE SCALE GENOMIC DNA]</scope>
    <source>
        <strain evidence="4 5">DLFJ1-1</strain>
    </source>
</reference>
<dbReference type="Gene3D" id="3.30.465.10">
    <property type="match status" value="1"/>
</dbReference>
<feature type="domain" description="FAD-binding PCMH-type" evidence="3">
    <location>
        <begin position="1"/>
        <end position="221"/>
    </location>
</feature>
<keyword evidence="5" id="KW-1185">Reference proteome</keyword>
<dbReference type="Gene3D" id="3.30.43.10">
    <property type="entry name" value="Uridine Diphospho-n-acetylenolpyruvylglucosamine Reductase, domain 2"/>
    <property type="match status" value="1"/>
</dbReference>
<dbReference type="InterPro" id="IPR002346">
    <property type="entry name" value="Mopterin_DH_FAD-bd"/>
</dbReference>
<dbReference type="SUPFAM" id="SSF55447">
    <property type="entry name" value="CO dehydrogenase flavoprotein C-terminal domain-like"/>
    <property type="match status" value="1"/>
</dbReference>
<dbReference type="Proteomes" id="UP000027725">
    <property type="component" value="Unassembled WGS sequence"/>
</dbReference>
<dbReference type="InterPro" id="IPR005107">
    <property type="entry name" value="CO_DH_flav_C"/>
</dbReference>
<dbReference type="RefSeq" id="WP_038063301.1">
    <property type="nucleotide sequence ID" value="NZ_FOVB01000002.1"/>
</dbReference>
<dbReference type="InterPro" id="IPR016166">
    <property type="entry name" value="FAD-bd_PCMH"/>
</dbReference>
<dbReference type="PROSITE" id="PS51387">
    <property type="entry name" value="FAD_PCMH"/>
    <property type="match status" value="1"/>
</dbReference>
<name>A0A074TL09_9RHOB</name>
<dbReference type="InterPro" id="IPR051312">
    <property type="entry name" value="Diverse_Substr_Oxidored"/>
</dbReference>
<accession>A0A074TL09</accession>
<evidence type="ECO:0000256" key="2">
    <source>
        <dbReference type="ARBA" id="ARBA00022827"/>
    </source>
</evidence>
<dbReference type="EMBL" id="JHEH01000004">
    <property type="protein sequence ID" value="KEP70850.1"/>
    <property type="molecule type" value="Genomic_DNA"/>
</dbReference>
<sequence length="340" mass="35868">MREFDYVRADSLDHAAAQAGPHAALIAGGTNLLDLMKLQVMVPERVIDISRLDGLDTIEADGPGLRIGAMVRNADLAADPRIRADYPVLARALLAGASGQIRNKASTGGNLLQRTRCPYFYDTAMACNKRAPGSGCAAEGGASRMLAILGTSKDCRAAHPSDMAVALRALEARVAIRAPNGTERILEMDQLYRLPGDRPDLETELDEGDIITAVLLPAPALGSSQSYRKIRDRASYAFALVSVAAVVTMQDDRIGKASLAFGGLAPRPWKDAQVDAMLAGQAPSEALFSKAADTLLAEAVSDAGNEFKRHLAHRAMIAVLREATGLAPASTGTDLVGEPA</sequence>
<evidence type="ECO:0000313" key="5">
    <source>
        <dbReference type="Proteomes" id="UP000027725"/>
    </source>
</evidence>
<dbReference type="PANTHER" id="PTHR42659:SF5">
    <property type="entry name" value="ALDEHYDE OXIDOREDUCTASE FAD-BINDING SUBUNIT PAOB"/>
    <property type="match status" value="1"/>
</dbReference>
<dbReference type="Pfam" id="PF00941">
    <property type="entry name" value="FAD_binding_5"/>
    <property type="match status" value="1"/>
</dbReference>
<dbReference type="AlphaFoldDB" id="A0A074TL09"/>